<dbReference type="AlphaFoldDB" id="A0A3B0UXJ1"/>
<proteinExistence type="predicted"/>
<gene>
    <name evidence="1" type="ORF">MNBD_GAMMA01-502</name>
</gene>
<dbReference type="EMBL" id="UOEW01000006">
    <property type="protein sequence ID" value="VAW32853.1"/>
    <property type="molecule type" value="Genomic_DNA"/>
</dbReference>
<sequence length="54" mass="5917">MMLLIIANQTVLAGSQQGTGSDPKNNNQDYKLGACPRIEIVARNSWFEAGFCMI</sequence>
<name>A0A3B0UXJ1_9ZZZZ</name>
<evidence type="ECO:0000313" key="1">
    <source>
        <dbReference type="EMBL" id="VAW32853.1"/>
    </source>
</evidence>
<protein>
    <submittedName>
        <fullName evidence="1">Uncharacterized protein</fullName>
    </submittedName>
</protein>
<organism evidence="1">
    <name type="scientific">hydrothermal vent metagenome</name>
    <dbReference type="NCBI Taxonomy" id="652676"/>
    <lineage>
        <taxon>unclassified sequences</taxon>
        <taxon>metagenomes</taxon>
        <taxon>ecological metagenomes</taxon>
    </lineage>
</organism>
<reference evidence="1" key="1">
    <citation type="submission" date="2018-06" db="EMBL/GenBank/DDBJ databases">
        <authorList>
            <person name="Zhirakovskaya E."/>
        </authorList>
    </citation>
    <scope>NUCLEOTIDE SEQUENCE</scope>
</reference>
<accession>A0A3B0UXJ1</accession>